<gene>
    <name evidence="7" type="primary">mntH</name>
    <name evidence="8" type="ORF">X560_2265</name>
</gene>
<dbReference type="GO" id="GO:0046872">
    <property type="term" value="F:metal ion binding"/>
    <property type="evidence" value="ECO:0007669"/>
    <property type="project" value="UniProtKB-UniRule"/>
</dbReference>
<dbReference type="NCBIfam" id="TIGR01197">
    <property type="entry name" value="nramp"/>
    <property type="match status" value="1"/>
</dbReference>
<evidence type="ECO:0000256" key="4">
    <source>
        <dbReference type="ARBA" id="ARBA00022692"/>
    </source>
</evidence>
<dbReference type="Proteomes" id="UP000052258">
    <property type="component" value="Unassembled WGS sequence"/>
</dbReference>
<keyword evidence="5 7" id="KW-1133">Transmembrane helix</keyword>
<organism evidence="8 9">
    <name type="scientific">Listeria fleischmannii 1991</name>
    <dbReference type="NCBI Taxonomy" id="1430899"/>
    <lineage>
        <taxon>Bacteria</taxon>
        <taxon>Bacillati</taxon>
        <taxon>Bacillota</taxon>
        <taxon>Bacilli</taxon>
        <taxon>Bacillales</taxon>
        <taxon>Listeriaceae</taxon>
        <taxon>Listeria</taxon>
    </lineage>
</organism>
<evidence type="ECO:0000256" key="6">
    <source>
        <dbReference type="ARBA" id="ARBA00023136"/>
    </source>
</evidence>
<comment type="subcellular location">
    <subcellularLocation>
        <location evidence="7">Cell membrane</location>
        <topology evidence="7">Multi-pass membrane protein</topology>
    </subcellularLocation>
    <subcellularLocation>
        <location evidence="1">Membrane</location>
        <topology evidence="1">Multi-pass membrane protein</topology>
    </subcellularLocation>
</comment>
<feature type="transmembrane region" description="Helical" evidence="7">
    <location>
        <begin position="184"/>
        <end position="204"/>
    </location>
</feature>
<feature type="transmembrane region" description="Helical" evidence="7">
    <location>
        <begin position="75"/>
        <end position="93"/>
    </location>
</feature>
<name>A0A0J8GBZ5_9LIST</name>
<dbReference type="OrthoDB" id="9787548at2"/>
<dbReference type="GO" id="GO:0005384">
    <property type="term" value="F:manganese ion transmembrane transporter activity"/>
    <property type="evidence" value="ECO:0007669"/>
    <property type="project" value="TreeGrafter"/>
</dbReference>
<evidence type="ECO:0000256" key="5">
    <source>
        <dbReference type="ARBA" id="ARBA00022989"/>
    </source>
</evidence>
<feature type="transmembrane region" description="Helical" evidence="7">
    <location>
        <begin position="122"/>
        <end position="145"/>
    </location>
</feature>
<dbReference type="PANTHER" id="PTHR11706:SF33">
    <property type="entry name" value="NATURAL RESISTANCE-ASSOCIATED MACROPHAGE PROTEIN 2"/>
    <property type="match status" value="1"/>
</dbReference>
<keyword evidence="7" id="KW-0769">Symport</keyword>
<feature type="transmembrane region" description="Helical" evidence="7">
    <location>
        <begin position="310"/>
        <end position="330"/>
    </location>
</feature>
<keyword evidence="2 7" id="KW-0813">Transport</keyword>
<feature type="transmembrane region" description="Helical" evidence="7">
    <location>
        <begin position="224"/>
        <end position="244"/>
    </location>
</feature>
<feature type="transmembrane region" description="Helical" evidence="7">
    <location>
        <begin position="362"/>
        <end position="380"/>
    </location>
</feature>
<comment type="similarity">
    <text evidence="7">Belongs to the NRAMP family.</text>
</comment>
<dbReference type="AlphaFoldDB" id="A0A0J8GBZ5"/>
<dbReference type="EMBL" id="AZHO01000030">
    <property type="protein sequence ID" value="KMT58439.1"/>
    <property type="molecule type" value="Genomic_DNA"/>
</dbReference>
<dbReference type="PATRIC" id="fig|1430899.3.peg.2313"/>
<dbReference type="GO" id="GO:0034755">
    <property type="term" value="P:iron ion transmembrane transport"/>
    <property type="evidence" value="ECO:0007669"/>
    <property type="project" value="TreeGrafter"/>
</dbReference>
<feature type="transmembrane region" description="Helical" evidence="7">
    <location>
        <begin position="151"/>
        <end position="172"/>
    </location>
</feature>
<reference evidence="8 9" key="1">
    <citation type="journal article" date="2015" name="Genome Biol. Evol.">
        <title>Comparative Genomics of Listeria Sensu Lato: Genus-Wide Differences in Evolutionary Dynamics and the Progressive Gain of Complex, Potentially Pathogenicity-Related Traits through Lateral Gene Transfer.</title>
        <authorList>
            <person name="Chiara M."/>
            <person name="Caruso M."/>
            <person name="D'Erchia A.M."/>
            <person name="Manzari C."/>
            <person name="Fraccalvieri R."/>
            <person name="Goffredo E."/>
            <person name="Latorre L."/>
            <person name="Miccolupo A."/>
            <person name="Padalino I."/>
            <person name="Santagada G."/>
            <person name="Chiocco D."/>
            <person name="Pesole G."/>
            <person name="Horner D.S."/>
            <person name="Parisi A."/>
        </authorList>
    </citation>
    <scope>NUCLEOTIDE SEQUENCE [LARGE SCALE GENOMIC DNA]</scope>
    <source>
        <strain evidence="8 9">1991</strain>
    </source>
</reference>
<dbReference type="PRINTS" id="PR00447">
    <property type="entry name" value="NATRESASSCMP"/>
</dbReference>
<evidence type="ECO:0000256" key="1">
    <source>
        <dbReference type="ARBA" id="ARBA00004141"/>
    </source>
</evidence>
<keyword evidence="9" id="KW-1185">Reference proteome</keyword>
<dbReference type="InterPro" id="IPR001046">
    <property type="entry name" value="NRAMP_fam"/>
</dbReference>
<comment type="caution">
    <text evidence="8">The sequence shown here is derived from an EMBL/GenBank/DDBJ whole genome shotgun (WGS) entry which is preliminary data.</text>
</comment>
<feature type="transmembrane region" description="Helical" evidence="7">
    <location>
        <begin position="428"/>
        <end position="449"/>
    </location>
</feature>
<evidence type="ECO:0000313" key="8">
    <source>
        <dbReference type="EMBL" id="KMT58439.1"/>
    </source>
</evidence>
<proteinExistence type="inferred from homology"/>
<feature type="transmembrane region" description="Helical" evidence="7">
    <location>
        <begin position="276"/>
        <end position="298"/>
    </location>
</feature>
<evidence type="ECO:0000256" key="2">
    <source>
        <dbReference type="ARBA" id="ARBA00022448"/>
    </source>
</evidence>
<dbReference type="NCBIfam" id="NF001923">
    <property type="entry name" value="PRK00701.1"/>
    <property type="match status" value="1"/>
</dbReference>
<keyword evidence="3 7" id="KW-1003">Cell membrane</keyword>
<dbReference type="NCBIfam" id="NF037982">
    <property type="entry name" value="Nramp_1"/>
    <property type="match status" value="1"/>
</dbReference>
<dbReference type="RefSeq" id="WP_059140189.1">
    <property type="nucleotide sequence ID" value="NZ_KQ130619.1"/>
</dbReference>
<evidence type="ECO:0000256" key="7">
    <source>
        <dbReference type="HAMAP-Rule" id="MF_00221"/>
    </source>
</evidence>
<evidence type="ECO:0000256" key="3">
    <source>
        <dbReference type="ARBA" id="ARBA00022475"/>
    </source>
</evidence>
<sequence length="455" mass="49001">MESEELIINKKEKKGAWIQKTHSVSLEEVHRSIPIPKNASFMKKLLAFMGPGSLVAVGYVDPGNWATSIAGGARFGYTLLSVILISNLIAMLLQSLSAKLGIVTGMDLAQATRAAVGKKTSVVLWILTELAIIATDIAEVIGSAIALNLLFGIPLLLGVAITTLDVLLLLLLQKKGFRIIESIVIVLMTTILLIFGFEVVASHPNMAQLMEGYIPKKEIATNPAMLFIALGILGATVMPHNLYLHSSLVQTRRYDRSKEGKKEAVKFAKIDSTFSLTIAFVINSMILILGAAAFHGTGLHVTEIEGAYELLGPTLGMGIASTLFAVALLASGQNSTITGTLSGQIVMEGFIHLRMKPWIRRVITRLLAVIPVFIVTLLAGEKGTGSLLLWSQVILSLQLPFAVVPLVLFTSSKKKMGEFANSKLVKVVAWTATFIIVALNIFLLSYILLTGQDLG</sequence>
<evidence type="ECO:0000313" key="9">
    <source>
        <dbReference type="Proteomes" id="UP000052258"/>
    </source>
</evidence>
<dbReference type="GO" id="GO:0005886">
    <property type="term" value="C:plasma membrane"/>
    <property type="evidence" value="ECO:0007669"/>
    <property type="project" value="UniProtKB-SubCell"/>
</dbReference>
<dbReference type="GO" id="GO:0015293">
    <property type="term" value="F:symporter activity"/>
    <property type="evidence" value="ECO:0007669"/>
    <property type="project" value="UniProtKB-UniRule"/>
</dbReference>
<keyword evidence="4 7" id="KW-0812">Transmembrane</keyword>
<dbReference type="PANTHER" id="PTHR11706">
    <property type="entry name" value="SOLUTE CARRIER PROTEIN FAMILY 11 MEMBER"/>
    <property type="match status" value="1"/>
</dbReference>
<dbReference type="GO" id="GO:0015086">
    <property type="term" value="F:cadmium ion transmembrane transporter activity"/>
    <property type="evidence" value="ECO:0007669"/>
    <property type="project" value="TreeGrafter"/>
</dbReference>
<accession>A0A0J8GBZ5</accession>
<feature type="transmembrane region" description="Helical" evidence="7">
    <location>
        <begin position="386"/>
        <end position="408"/>
    </location>
</feature>
<keyword evidence="6 7" id="KW-0472">Membrane</keyword>
<protein>
    <recommendedName>
        <fullName evidence="7">Divalent metal cation transporter MntH</fullName>
    </recommendedName>
</protein>
<feature type="transmembrane region" description="Helical" evidence="7">
    <location>
        <begin position="41"/>
        <end position="60"/>
    </location>
</feature>
<keyword evidence="7" id="KW-0406">Ion transport</keyword>
<comment type="function">
    <text evidence="7">H(+)-stimulated, divalent metal cation uptake system.</text>
</comment>
<dbReference type="HAMAP" id="MF_00221">
    <property type="entry name" value="NRAMP"/>
    <property type="match status" value="1"/>
</dbReference>
<dbReference type="Pfam" id="PF01566">
    <property type="entry name" value="Nramp"/>
    <property type="match status" value="1"/>
</dbReference>